<dbReference type="GO" id="GO:0005739">
    <property type="term" value="C:mitochondrion"/>
    <property type="evidence" value="ECO:0007669"/>
    <property type="project" value="TreeGrafter"/>
</dbReference>
<dbReference type="Proteomes" id="UP000636709">
    <property type="component" value="Unassembled WGS sequence"/>
</dbReference>
<dbReference type="GO" id="GO:0002144">
    <property type="term" value="C:cytosolic tRNA wobble base thiouridylase complex"/>
    <property type="evidence" value="ECO:0007669"/>
    <property type="project" value="TreeGrafter"/>
</dbReference>
<name>A0A835F6P5_9POAL</name>
<protein>
    <submittedName>
        <fullName evidence="2">Uncharacterized protein</fullName>
    </submittedName>
</protein>
<dbReference type="GO" id="GO:0016740">
    <property type="term" value="F:transferase activity"/>
    <property type="evidence" value="ECO:0007669"/>
    <property type="project" value="UniProtKB-KW"/>
</dbReference>
<dbReference type="OrthoDB" id="198857at2759"/>
<proteinExistence type="predicted"/>
<accession>A0A835F6P5</accession>
<evidence type="ECO:0000256" key="1">
    <source>
        <dbReference type="ARBA" id="ARBA00022679"/>
    </source>
</evidence>
<dbReference type="EMBL" id="JACEFO010001620">
    <property type="protein sequence ID" value="KAF8729970.1"/>
    <property type="molecule type" value="Genomic_DNA"/>
</dbReference>
<dbReference type="GO" id="GO:0002143">
    <property type="term" value="P:tRNA wobble position uridine thiolation"/>
    <property type="evidence" value="ECO:0007669"/>
    <property type="project" value="TreeGrafter"/>
</dbReference>
<gene>
    <name evidence="2" type="ORF">HU200_017294</name>
</gene>
<evidence type="ECO:0000313" key="2">
    <source>
        <dbReference type="EMBL" id="KAF8729970.1"/>
    </source>
</evidence>
<dbReference type="AlphaFoldDB" id="A0A835F6P5"/>
<keyword evidence="3" id="KW-1185">Reference proteome</keyword>
<comment type="caution">
    <text evidence="2">The sequence shown here is derived from an EMBL/GenBank/DDBJ whole genome shotgun (WGS) entry which is preliminary data.</text>
</comment>
<sequence length="212" mass="23953">MKYRLSSPLSQSVCVEPSMLYSVLFRNLSKVSLTIPLLQYGLPLKIVSYKDLYGWTMDDIVKAIGLKKQLYILWSFSTSDDIAETCLAEHFCVGDIARWANPKMQAFQIHGIYSPNAYRGFAREFIKDLERMRPRAILDIIKSGENFRISTTTRMPEKERASAVGTFLVRHYAKRVSCSMDESGLAEAGIGRTKVGAGSGDGMQTRQTFREE</sequence>
<organism evidence="2 3">
    <name type="scientific">Digitaria exilis</name>
    <dbReference type="NCBI Taxonomy" id="1010633"/>
    <lineage>
        <taxon>Eukaryota</taxon>
        <taxon>Viridiplantae</taxon>
        <taxon>Streptophyta</taxon>
        <taxon>Embryophyta</taxon>
        <taxon>Tracheophyta</taxon>
        <taxon>Spermatophyta</taxon>
        <taxon>Magnoliopsida</taxon>
        <taxon>Liliopsida</taxon>
        <taxon>Poales</taxon>
        <taxon>Poaceae</taxon>
        <taxon>PACMAD clade</taxon>
        <taxon>Panicoideae</taxon>
        <taxon>Panicodae</taxon>
        <taxon>Paniceae</taxon>
        <taxon>Anthephorinae</taxon>
        <taxon>Digitaria</taxon>
    </lineage>
</organism>
<dbReference type="GO" id="GO:0000049">
    <property type="term" value="F:tRNA binding"/>
    <property type="evidence" value="ECO:0007669"/>
    <property type="project" value="TreeGrafter"/>
</dbReference>
<reference evidence="2" key="1">
    <citation type="submission" date="2020-07" db="EMBL/GenBank/DDBJ databases">
        <title>Genome sequence and genetic diversity analysis of an under-domesticated orphan crop, white fonio (Digitaria exilis).</title>
        <authorList>
            <person name="Bennetzen J.L."/>
            <person name="Chen S."/>
            <person name="Ma X."/>
            <person name="Wang X."/>
            <person name="Yssel A.E.J."/>
            <person name="Chaluvadi S.R."/>
            <person name="Johnson M."/>
            <person name="Gangashetty P."/>
            <person name="Hamidou F."/>
            <person name="Sanogo M.D."/>
            <person name="Zwaenepoel A."/>
            <person name="Wallace J."/>
            <person name="Van De Peer Y."/>
            <person name="Van Deynze A."/>
        </authorList>
    </citation>
    <scope>NUCLEOTIDE SEQUENCE</scope>
    <source>
        <tissue evidence="2">Leaves</tissue>
    </source>
</reference>
<dbReference type="PANTHER" id="PTHR11807">
    <property type="entry name" value="ATPASES OF THE PP SUPERFAMILY-RELATED"/>
    <property type="match status" value="1"/>
</dbReference>
<evidence type="ECO:0000313" key="3">
    <source>
        <dbReference type="Proteomes" id="UP000636709"/>
    </source>
</evidence>
<dbReference type="PANTHER" id="PTHR11807:SF12">
    <property type="entry name" value="CYTOPLASMIC TRNA 2-THIOLATION PROTEIN 1"/>
    <property type="match status" value="1"/>
</dbReference>
<keyword evidence="1" id="KW-0808">Transferase</keyword>